<dbReference type="Pfam" id="PF19640">
    <property type="entry name" value="DUF6143"/>
    <property type="match status" value="1"/>
</dbReference>
<name>A0A3M8DC44_9BACL</name>
<accession>A0A3M8DC44</accession>
<dbReference type="RefSeq" id="WP_122912066.1">
    <property type="nucleotide sequence ID" value="NZ_RHHT01000003.1"/>
</dbReference>
<evidence type="ECO:0000313" key="2">
    <source>
        <dbReference type="Proteomes" id="UP000281915"/>
    </source>
</evidence>
<dbReference type="AlphaFoldDB" id="A0A3M8DC44"/>
<organism evidence="1 2">
    <name type="scientific">Brevibacillus panacihumi</name>
    <dbReference type="NCBI Taxonomy" id="497735"/>
    <lineage>
        <taxon>Bacteria</taxon>
        <taxon>Bacillati</taxon>
        <taxon>Bacillota</taxon>
        <taxon>Bacilli</taxon>
        <taxon>Bacillales</taxon>
        <taxon>Paenibacillaceae</taxon>
        <taxon>Brevibacillus</taxon>
    </lineage>
</organism>
<dbReference type="Proteomes" id="UP000281915">
    <property type="component" value="Unassembled WGS sequence"/>
</dbReference>
<proteinExistence type="predicted"/>
<reference evidence="1 2" key="1">
    <citation type="submission" date="2018-10" db="EMBL/GenBank/DDBJ databases">
        <title>Phylogenomics of Brevibacillus.</title>
        <authorList>
            <person name="Dunlap C."/>
        </authorList>
    </citation>
    <scope>NUCLEOTIDE SEQUENCE [LARGE SCALE GENOMIC DNA]</scope>
    <source>
        <strain evidence="1 2">JCM 15085</strain>
    </source>
</reference>
<sequence length="207" mass="22847">MAKSSYTHTSYYYGMPDMYMQMGYFPFPTQPAPEAVTGNVLVPYAMSMSMQCRYYLGQTEKIDISGGTQGYAALVNPVRSTMQLYINDWYVSNFTDQPVEMQVWFGQARAVTGAKTSSHITSGFVQPSPCPSSQGQIHYSSGGAFPPADGVIASTRILPPMSTINAEKNGHWILAPGTALMFQFPHAEREGGQVLSAIGWWEQPLFR</sequence>
<gene>
    <name evidence="1" type="ORF">EDM58_03250</name>
</gene>
<comment type="caution">
    <text evidence="1">The sequence shown here is derived from an EMBL/GenBank/DDBJ whole genome shotgun (WGS) entry which is preliminary data.</text>
</comment>
<dbReference type="InterPro" id="IPR046141">
    <property type="entry name" value="DUF6143"/>
</dbReference>
<dbReference type="EMBL" id="RHHT01000003">
    <property type="protein sequence ID" value="RNB85558.1"/>
    <property type="molecule type" value="Genomic_DNA"/>
</dbReference>
<protein>
    <submittedName>
        <fullName evidence="1">Uncharacterized protein</fullName>
    </submittedName>
</protein>
<evidence type="ECO:0000313" key="1">
    <source>
        <dbReference type="EMBL" id="RNB85558.1"/>
    </source>
</evidence>